<reference evidence="1 2" key="1">
    <citation type="journal article" date="2014" name="Syst. Appl. Microbiol.">
        <title>Genomic insights into the taxonomic status of the three subspecies of Bacillus subtilis.</title>
        <authorList>
            <person name="Yi H."/>
            <person name="Chun J."/>
            <person name="Cha C.J."/>
        </authorList>
    </citation>
    <scope>NUCLEOTIDE SEQUENCE [LARGE SCALE GENOMIC DNA]</scope>
    <source>
        <strain evidence="1 2">KCTC 13429</strain>
    </source>
</reference>
<dbReference type="Proteomes" id="UP000011182">
    <property type="component" value="Unassembled WGS sequence"/>
</dbReference>
<gene>
    <name evidence="1" type="ORF">BSI_21250</name>
</gene>
<sequence>MSDSEKNGFVLTGKKAIVKTNRVNGSFLHEKGYFSFSLLFHRRYQYPIK</sequence>
<keyword evidence="2" id="KW-1185">Reference proteome</keyword>
<name>A0A9W5LJA0_9BACI</name>
<accession>A0A9W5LJA0</accession>
<comment type="caution">
    <text evidence="1">The sequence shown here is derived from an EMBL/GenBank/DDBJ whole genome shotgun (WGS) entry which is preliminary data.</text>
</comment>
<organism evidence="1 2">
    <name type="scientific">Bacillus inaquosorum KCTC 13429</name>
    <dbReference type="NCBI Taxonomy" id="1236548"/>
    <lineage>
        <taxon>Bacteria</taxon>
        <taxon>Bacillati</taxon>
        <taxon>Bacillota</taxon>
        <taxon>Bacilli</taxon>
        <taxon>Bacillales</taxon>
        <taxon>Bacillaceae</taxon>
        <taxon>Bacillus</taxon>
    </lineage>
</organism>
<evidence type="ECO:0000313" key="2">
    <source>
        <dbReference type="Proteomes" id="UP000011182"/>
    </source>
</evidence>
<dbReference type="AlphaFoldDB" id="A0A9W5LJA0"/>
<proteinExistence type="predicted"/>
<protein>
    <submittedName>
        <fullName evidence="1">Uncharacterized protein</fullName>
    </submittedName>
</protein>
<evidence type="ECO:0000313" key="1">
    <source>
        <dbReference type="EMBL" id="ELS61752.1"/>
    </source>
</evidence>
<dbReference type="EMBL" id="AMXN01000003">
    <property type="protein sequence ID" value="ELS61752.1"/>
    <property type="molecule type" value="Genomic_DNA"/>
</dbReference>